<gene>
    <name evidence="1" type="ORF">MEBOL_006473</name>
</gene>
<keyword evidence="2" id="KW-1185">Reference proteome</keyword>
<evidence type="ECO:0000313" key="1">
    <source>
        <dbReference type="EMBL" id="ATB32984.1"/>
    </source>
</evidence>
<dbReference type="EMBL" id="CP022163">
    <property type="protein sequence ID" value="ATB32984.1"/>
    <property type="molecule type" value="Genomic_DNA"/>
</dbReference>
<name>A0A250IML9_9BACT</name>
<dbReference type="KEGG" id="mbd:MEBOL_006473"/>
<sequence length="191" mass="20626">MKNRGISSAVWLGITLCALGHGDVAKASEPAEQREAQGAVGDMRQTSMGLSQFQSLAVLSDQAGRCVQGISAQEAAMELDYGYSMGLISYDAFTWGHYNDYYPVIDRRNNVVAVCKFGASMSLAQFQALAASSDQAGRCVHGIGNLECVAELDYGLSVDLITLAAYHWGISSGYYPVIDRYNRIQAVCGCW</sequence>
<dbReference type="RefSeq" id="WP_095981099.1">
    <property type="nucleotide sequence ID" value="NZ_CP022163.1"/>
</dbReference>
<protein>
    <submittedName>
        <fullName evidence="1">Uncharacterized protein</fullName>
    </submittedName>
</protein>
<evidence type="ECO:0000313" key="2">
    <source>
        <dbReference type="Proteomes" id="UP000217289"/>
    </source>
</evidence>
<accession>A0A250IML9</accession>
<dbReference type="Proteomes" id="UP000217289">
    <property type="component" value="Chromosome"/>
</dbReference>
<reference evidence="1 2" key="1">
    <citation type="submission" date="2017-06" db="EMBL/GenBank/DDBJ databases">
        <authorList>
            <person name="Kim H.J."/>
            <person name="Triplett B.A."/>
        </authorList>
    </citation>
    <scope>NUCLEOTIDE SEQUENCE [LARGE SCALE GENOMIC DNA]</scope>
    <source>
        <strain evidence="1 2">DSM 14713</strain>
    </source>
</reference>
<dbReference type="OrthoDB" id="6299676at2"/>
<organism evidence="1 2">
    <name type="scientific">Melittangium boletus DSM 14713</name>
    <dbReference type="NCBI Taxonomy" id="1294270"/>
    <lineage>
        <taxon>Bacteria</taxon>
        <taxon>Pseudomonadati</taxon>
        <taxon>Myxococcota</taxon>
        <taxon>Myxococcia</taxon>
        <taxon>Myxococcales</taxon>
        <taxon>Cystobacterineae</taxon>
        <taxon>Archangiaceae</taxon>
        <taxon>Melittangium</taxon>
    </lineage>
</organism>
<proteinExistence type="predicted"/>
<dbReference type="AlphaFoldDB" id="A0A250IML9"/>